<organism evidence="2 3">
    <name type="scientific">Sulfurivirga caldicuralii</name>
    <dbReference type="NCBI Taxonomy" id="364032"/>
    <lineage>
        <taxon>Bacteria</taxon>
        <taxon>Pseudomonadati</taxon>
        <taxon>Pseudomonadota</taxon>
        <taxon>Gammaproteobacteria</taxon>
        <taxon>Thiotrichales</taxon>
        <taxon>Piscirickettsiaceae</taxon>
        <taxon>Sulfurivirga</taxon>
    </lineage>
</organism>
<name>A0A1N6DD90_9GAMM</name>
<feature type="transmembrane region" description="Helical" evidence="1">
    <location>
        <begin position="103"/>
        <end position="126"/>
    </location>
</feature>
<keyword evidence="3" id="KW-1185">Reference proteome</keyword>
<reference evidence="3" key="1">
    <citation type="submission" date="2016-11" db="EMBL/GenBank/DDBJ databases">
        <authorList>
            <person name="Varghese N."/>
            <person name="Submissions S."/>
        </authorList>
    </citation>
    <scope>NUCLEOTIDE SEQUENCE [LARGE SCALE GENOMIC DNA]</scope>
    <source>
        <strain evidence="3">DSM 17737</strain>
    </source>
</reference>
<dbReference type="OrthoDB" id="9811032at2"/>
<keyword evidence="1" id="KW-0812">Transmembrane</keyword>
<proteinExistence type="predicted"/>
<feature type="transmembrane region" description="Helical" evidence="1">
    <location>
        <begin position="39"/>
        <end position="63"/>
    </location>
</feature>
<evidence type="ECO:0000256" key="1">
    <source>
        <dbReference type="SAM" id="Phobius"/>
    </source>
</evidence>
<dbReference type="AlphaFoldDB" id="A0A1N6DD90"/>
<dbReference type="EMBL" id="FSRE01000001">
    <property type="protein sequence ID" value="SIN68745.1"/>
    <property type="molecule type" value="Genomic_DNA"/>
</dbReference>
<dbReference type="Proteomes" id="UP000198461">
    <property type="component" value="Unassembled WGS sequence"/>
</dbReference>
<sequence>MRMIFAIPSLLWILLAYLGIVYLGGGGKTLYETIITFKLFSGATLAITTAGLLVLVGLVFLFFEVIKATRPSNISVIDHMLSTLVFIGFLIAFIAMPAAGNQFFLMLLIMSLFDVMAGFTVSIVSARRDIGLEDKQLTD</sequence>
<protein>
    <submittedName>
        <fullName evidence="2">Uncharacterized protein</fullName>
    </submittedName>
</protein>
<accession>A0A1N6DD90</accession>
<dbReference type="STRING" id="364032.SAMN05443662_0055"/>
<dbReference type="RefSeq" id="WP_084188152.1">
    <property type="nucleotide sequence ID" value="NZ_FSRE01000001.1"/>
</dbReference>
<evidence type="ECO:0000313" key="2">
    <source>
        <dbReference type="EMBL" id="SIN68745.1"/>
    </source>
</evidence>
<feature type="transmembrane region" description="Helical" evidence="1">
    <location>
        <begin position="75"/>
        <end position="97"/>
    </location>
</feature>
<evidence type="ECO:0000313" key="3">
    <source>
        <dbReference type="Proteomes" id="UP000198461"/>
    </source>
</evidence>
<keyword evidence="1" id="KW-0472">Membrane</keyword>
<gene>
    <name evidence="2" type="ORF">SAMN05443662_0055</name>
</gene>
<keyword evidence="1" id="KW-1133">Transmembrane helix</keyword>